<keyword evidence="5" id="KW-1185">Reference proteome</keyword>
<evidence type="ECO:0000259" key="3">
    <source>
        <dbReference type="SMART" id="SM00409"/>
    </source>
</evidence>
<feature type="domain" description="Immunoglobulin" evidence="3">
    <location>
        <begin position="136"/>
        <end position="235"/>
    </location>
</feature>
<dbReference type="SMART" id="SM00409">
    <property type="entry name" value="IG"/>
    <property type="match status" value="2"/>
</dbReference>
<proteinExistence type="predicted"/>
<evidence type="ECO:0000313" key="4">
    <source>
        <dbReference type="EMBL" id="KAI2650639.1"/>
    </source>
</evidence>
<dbReference type="InterPro" id="IPR003599">
    <property type="entry name" value="Ig_sub"/>
</dbReference>
<comment type="caution">
    <text evidence="4">The sequence shown here is derived from an EMBL/GenBank/DDBJ whole genome shotgun (WGS) entry which is preliminary data.</text>
</comment>
<feature type="signal peptide" evidence="2">
    <location>
        <begin position="1"/>
        <end position="28"/>
    </location>
</feature>
<feature type="chain" id="PRO_5045518799" evidence="2">
    <location>
        <begin position="29"/>
        <end position="309"/>
    </location>
</feature>
<reference evidence="4 5" key="1">
    <citation type="submission" date="2022-01" db="EMBL/GenBank/DDBJ databases">
        <title>A high-quality chromosome-level genome assembly of rohu carp, Labeo rohita.</title>
        <authorList>
            <person name="Arick M.A. II"/>
            <person name="Hsu C.-Y."/>
            <person name="Magbanua Z."/>
            <person name="Pechanova O."/>
            <person name="Grover C."/>
            <person name="Miller E."/>
            <person name="Thrash A."/>
            <person name="Ezzel L."/>
            <person name="Alam S."/>
            <person name="Benzie J."/>
            <person name="Hamilton M."/>
            <person name="Karsi A."/>
            <person name="Lawrence M.L."/>
            <person name="Peterson D.G."/>
        </authorList>
    </citation>
    <scope>NUCLEOTIDE SEQUENCE [LARGE SCALE GENOMIC DNA]</scope>
    <source>
        <strain evidence="5">BAU-BD-2019</strain>
        <tissue evidence="4">Blood</tissue>
    </source>
</reference>
<feature type="domain" description="Immunoglobulin" evidence="3">
    <location>
        <begin position="34"/>
        <end position="130"/>
    </location>
</feature>
<dbReference type="SUPFAM" id="SSF48726">
    <property type="entry name" value="Immunoglobulin"/>
    <property type="match status" value="2"/>
</dbReference>
<accession>A0ABQ8LJU1</accession>
<gene>
    <name evidence="4" type="ORF">H4Q32_000672</name>
</gene>
<dbReference type="Gene3D" id="2.60.40.10">
    <property type="entry name" value="Immunoglobulins"/>
    <property type="match status" value="2"/>
</dbReference>
<name>A0ABQ8LJU1_LABRO</name>
<protein>
    <submittedName>
        <fullName evidence="4">Junctional adhesion molecule-like</fullName>
    </submittedName>
</protein>
<keyword evidence="1" id="KW-1133">Transmembrane helix</keyword>
<sequence length="309" mass="35150">MVGKRPENMLQSFILCGLWVWRIVGVFGVNSEEIKSVSVMKGDSVTLNTEVQKYLFMQWMFGSARIAEVNRLAQTSLTYDGPEGRFTNRLQLDQTGSLIITDTRTTDSGIYQLTVVDKETIYTSYNVTVYDVTDEVKLISVMEGHSVTLNSDVTEVQRYLFMQWMFGSSRIAEINRLAQTNSTYDGPDGRFRNRLKLDQTGSLTITNSRTTDSGLYQLSIVSRETRYVNFKVAVYEHIHCCGFAEAVIRLVVSALVGVAAIAMLIYDIRSTRSELNRTEETGYLYQTHGVKSDQQYEPSRRVSSRYIQM</sequence>
<evidence type="ECO:0000256" key="1">
    <source>
        <dbReference type="SAM" id="Phobius"/>
    </source>
</evidence>
<feature type="transmembrane region" description="Helical" evidence="1">
    <location>
        <begin position="246"/>
        <end position="266"/>
    </location>
</feature>
<dbReference type="Proteomes" id="UP000830375">
    <property type="component" value="Unassembled WGS sequence"/>
</dbReference>
<dbReference type="PANTHER" id="PTHR21063:SF4">
    <property type="entry name" value="CD48 ANTIGEN-RELATED"/>
    <property type="match status" value="1"/>
</dbReference>
<dbReference type="Pfam" id="PF07686">
    <property type="entry name" value="V-set"/>
    <property type="match status" value="2"/>
</dbReference>
<dbReference type="PANTHER" id="PTHR21063">
    <property type="entry name" value="LFA-3"/>
    <property type="match status" value="1"/>
</dbReference>
<keyword evidence="1" id="KW-0472">Membrane</keyword>
<dbReference type="InterPro" id="IPR013783">
    <property type="entry name" value="Ig-like_fold"/>
</dbReference>
<dbReference type="InterPro" id="IPR013106">
    <property type="entry name" value="Ig_V-set"/>
</dbReference>
<evidence type="ECO:0000256" key="2">
    <source>
        <dbReference type="SAM" id="SignalP"/>
    </source>
</evidence>
<organism evidence="4 5">
    <name type="scientific">Labeo rohita</name>
    <name type="common">Indian major carp</name>
    <name type="synonym">Cyprinus rohita</name>
    <dbReference type="NCBI Taxonomy" id="84645"/>
    <lineage>
        <taxon>Eukaryota</taxon>
        <taxon>Metazoa</taxon>
        <taxon>Chordata</taxon>
        <taxon>Craniata</taxon>
        <taxon>Vertebrata</taxon>
        <taxon>Euteleostomi</taxon>
        <taxon>Actinopterygii</taxon>
        <taxon>Neopterygii</taxon>
        <taxon>Teleostei</taxon>
        <taxon>Ostariophysi</taxon>
        <taxon>Cypriniformes</taxon>
        <taxon>Cyprinidae</taxon>
        <taxon>Labeoninae</taxon>
        <taxon>Labeonini</taxon>
        <taxon>Labeo</taxon>
    </lineage>
</organism>
<keyword evidence="2" id="KW-0732">Signal</keyword>
<keyword evidence="1" id="KW-0812">Transmembrane</keyword>
<dbReference type="EMBL" id="JACTAM010000022">
    <property type="protein sequence ID" value="KAI2650639.1"/>
    <property type="molecule type" value="Genomic_DNA"/>
</dbReference>
<evidence type="ECO:0000313" key="5">
    <source>
        <dbReference type="Proteomes" id="UP000830375"/>
    </source>
</evidence>
<dbReference type="InterPro" id="IPR036179">
    <property type="entry name" value="Ig-like_dom_sf"/>
</dbReference>